<reference evidence="1 2" key="1">
    <citation type="submission" date="2019-03" db="EMBL/GenBank/DDBJ databases">
        <title>Genomics of glacier-inhabiting Cryobacterium strains.</title>
        <authorList>
            <person name="Liu Q."/>
            <person name="Xin Y.-H."/>
        </authorList>
    </citation>
    <scope>NUCLEOTIDE SEQUENCE [LARGE SCALE GENOMIC DNA]</scope>
    <source>
        <strain evidence="1 2">TMT1-1</strain>
    </source>
</reference>
<evidence type="ECO:0008006" key="3">
    <source>
        <dbReference type="Google" id="ProtNLM"/>
    </source>
</evidence>
<protein>
    <recommendedName>
        <fullName evidence="3">Alpha/beta hydrolase</fullName>
    </recommendedName>
</protein>
<dbReference type="AlphaFoldDB" id="A0A4R8ZKJ1"/>
<dbReference type="InterPro" id="IPR029058">
    <property type="entry name" value="AB_hydrolase_fold"/>
</dbReference>
<dbReference type="SUPFAM" id="SSF53474">
    <property type="entry name" value="alpha/beta-Hydrolases"/>
    <property type="match status" value="1"/>
</dbReference>
<dbReference type="OrthoDB" id="4790882at2"/>
<evidence type="ECO:0000313" key="2">
    <source>
        <dbReference type="Proteomes" id="UP000298424"/>
    </source>
</evidence>
<name>A0A4R8ZKJ1_9MICO</name>
<comment type="caution">
    <text evidence="1">The sequence shown here is derived from an EMBL/GenBank/DDBJ whole genome shotgun (WGS) entry which is preliminary data.</text>
</comment>
<organism evidence="1 2">
    <name type="scientific">Cryobacterium lyxosi</name>
    <dbReference type="NCBI Taxonomy" id="1259228"/>
    <lineage>
        <taxon>Bacteria</taxon>
        <taxon>Bacillati</taxon>
        <taxon>Actinomycetota</taxon>
        <taxon>Actinomycetes</taxon>
        <taxon>Micrococcales</taxon>
        <taxon>Microbacteriaceae</taxon>
        <taxon>Cryobacterium</taxon>
    </lineage>
</organism>
<sequence length="488" mass="50482">MSSVSDGLEDGDLVVSVGGTAIVATDAILAQSQFVDALHDDAADWANRAYRIRNLDPMWPANWLGQDPWPDLLQAAGRLQQLATLCSDVASYLRAAARNYGYAERLAQKLALLSAADMAHGLGSLVRACLLALYSTPVGVALTGILTLELMRRYGTTQSPSAVQSDSVGGVQISPRLLTNPAVVMLVRIAASSIDDAAAGLGGMPRIVGRTFGDEGLGLIGVSQTALGVVAAARALGLLQEGPVTAAAVGAPTRATPPTGVGDLAARIPRAVPGKPQVRIEKYGTLDNPSWAVYVGGTVDWDPVASTEPWDLTANIAAVARQNAGSFSAVIDAMKAAGIAPSDPVVLAGHSQGGLVATQVAAYTWFNVQAVATFGAPESRVPVPPGVATMTVEHTDDVVTAIGGASLLDSDDRLLVRREAFAVQEPLPGTVLPAHDLDTYQETAHIIDASPEDNLSGFRSTVTGIMGSEPGEAVLWRGVRLPGGPAQQ</sequence>
<dbReference type="Gene3D" id="3.40.50.1820">
    <property type="entry name" value="alpha/beta hydrolase"/>
    <property type="match status" value="1"/>
</dbReference>
<dbReference type="EMBL" id="SOGT01000002">
    <property type="protein sequence ID" value="TFD28705.1"/>
    <property type="molecule type" value="Genomic_DNA"/>
</dbReference>
<gene>
    <name evidence="1" type="ORF">E3T27_02115</name>
</gene>
<evidence type="ECO:0000313" key="1">
    <source>
        <dbReference type="EMBL" id="TFD28705.1"/>
    </source>
</evidence>
<dbReference type="Proteomes" id="UP000298424">
    <property type="component" value="Unassembled WGS sequence"/>
</dbReference>
<dbReference type="RefSeq" id="WP_134571410.1">
    <property type="nucleotide sequence ID" value="NZ_SOGT01000002.1"/>
</dbReference>
<proteinExistence type="predicted"/>
<accession>A0A4R8ZKJ1</accession>
<keyword evidence="2" id="KW-1185">Reference proteome</keyword>